<proteinExistence type="predicted"/>
<dbReference type="Proteomes" id="UP001597249">
    <property type="component" value="Unassembled WGS sequence"/>
</dbReference>
<gene>
    <name evidence="2" type="ORF">ACFQ3L_09020</name>
</gene>
<dbReference type="SUPFAM" id="SSF55729">
    <property type="entry name" value="Acyl-CoA N-acyltransferases (Nat)"/>
    <property type="match status" value="1"/>
</dbReference>
<organism evidence="2 3">
    <name type="scientific">Lacticaseibacillus jixianensis</name>
    <dbReference type="NCBI Taxonomy" id="2486012"/>
    <lineage>
        <taxon>Bacteria</taxon>
        <taxon>Bacillati</taxon>
        <taxon>Bacillota</taxon>
        <taxon>Bacilli</taxon>
        <taxon>Lactobacillales</taxon>
        <taxon>Lactobacillaceae</taxon>
        <taxon>Lacticaseibacillus</taxon>
    </lineage>
</organism>
<dbReference type="RefSeq" id="WP_125585822.1">
    <property type="nucleotide sequence ID" value="NZ_JBHTMO010000028.1"/>
</dbReference>
<dbReference type="InterPro" id="IPR000182">
    <property type="entry name" value="GNAT_dom"/>
</dbReference>
<accession>A0ABW4B9M9</accession>
<sequence>MTLQHQLLRPASRYFFSALQLYRAAFPAEEKVPLIWLLGRSLKAGVDFWAWHDGPAFVGLTFSVASRDLTYLIFLATSPSVRGQGFGSAILDRIAAQHAGRPLVLALEPQDQSAPNHRQRAARLRFYQRNGFSLQPFQVVDLGVAYDTMVRNGRFVPAQFDHLMRGYTGLAYPWYGSKIIAK</sequence>
<comment type="caution">
    <text evidence="2">The sequence shown here is derived from an EMBL/GenBank/DDBJ whole genome shotgun (WGS) entry which is preliminary data.</text>
</comment>
<dbReference type="InterPro" id="IPR016181">
    <property type="entry name" value="Acyl_CoA_acyltransferase"/>
</dbReference>
<dbReference type="PROSITE" id="PS51186">
    <property type="entry name" value="GNAT"/>
    <property type="match status" value="1"/>
</dbReference>
<evidence type="ECO:0000313" key="2">
    <source>
        <dbReference type="EMBL" id="MFD1393704.1"/>
    </source>
</evidence>
<dbReference type="CDD" id="cd04301">
    <property type="entry name" value="NAT_SF"/>
    <property type="match status" value="1"/>
</dbReference>
<reference evidence="3" key="1">
    <citation type="journal article" date="2019" name="Int. J. Syst. Evol. Microbiol.">
        <title>The Global Catalogue of Microorganisms (GCM) 10K type strain sequencing project: providing services to taxonomists for standard genome sequencing and annotation.</title>
        <authorList>
            <consortium name="The Broad Institute Genomics Platform"/>
            <consortium name="The Broad Institute Genome Sequencing Center for Infectious Disease"/>
            <person name="Wu L."/>
            <person name="Ma J."/>
        </authorList>
    </citation>
    <scope>NUCLEOTIDE SEQUENCE [LARGE SCALE GENOMIC DNA]</scope>
    <source>
        <strain evidence="3">CCM 8911</strain>
    </source>
</reference>
<dbReference type="Gene3D" id="3.40.630.30">
    <property type="match status" value="1"/>
</dbReference>
<dbReference type="EC" id="2.3.1.-" evidence="2"/>
<evidence type="ECO:0000259" key="1">
    <source>
        <dbReference type="PROSITE" id="PS51186"/>
    </source>
</evidence>
<feature type="domain" description="N-acetyltransferase" evidence="1">
    <location>
        <begin position="6"/>
        <end position="157"/>
    </location>
</feature>
<dbReference type="EMBL" id="JBHTMO010000028">
    <property type="protein sequence ID" value="MFD1393704.1"/>
    <property type="molecule type" value="Genomic_DNA"/>
</dbReference>
<name>A0ABW4B9M9_9LACO</name>
<evidence type="ECO:0000313" key="3">
    <source>
        <dbReference type="Proteomes" id="UP001597249"/>
    </source>
</evidence>
<keyword evidence="2" id="KW-0012">Acyltransferase</keyword>
<keyword evidence="3" id="KW-1185">Reference proteome</keyword>
<keyword evidence="2" id="KW-0808">Transferase</keyword>
<protein>
    <submittedName>
        <fullName evidence="2">GNAT family N-acetyltransferase</fullName>
        <ecNumber evidence="2">2.3.1.-</ecNumber>
    </submittedName>
</protein>
<dbReference type="Pfam" id="PF13508">
    <property type="entry name" value="Acetyltransf_7"/>
    <property type="match status" value="1"/>
</dbReference>
<dbReference type="GO" id="GO:0016746">
    <property type="term" value="F:acyltransferase activity"/>
    <property type="evidence" value="ECO:0007669"/>
    <property type="project" value="UniProtKB-KW"/>
</dbReference>